<dbReference type="GO" id="GO:0005634">
    <property type="term" value="C:nucleus"/>
    <property type="evidence" value="ECO:0007669"/>
    <property type="project" value="TreeGrafter"/>
</dbReference>
<keyword evidence="1" id="KW-0479">Metal-binding</keyword>
<protein>
    <recommendedName>
        <fullName evidence="6">C2H2-type domain-containing protein</fullName>
    </recommendedName>
</protein>
<reference evidence="7" key="1">
    <citation type="submission" date="2021-02" db="EMBL/GenBank/DDBJ databases">
        <authorList>
            <person name="Dougan E. K."/>
            <person name="Rhodes N."/>
            <person name="Thang M."/>
            <person name="Chan C."/>
        </authorList>
    </citation>
    <scope>NUCLEOTIDE SEQUENCE</scope>
</reference>
<evidence type="ECO:0000256" key="4">
    <source>
        <dbReference type="ARBA" id="ARBA00022833"/>
    </source>
</evidence>
<dbReference type="PROSITE" id="PS00028">
    <property type="entry name" value="ZINC_FINGER_C2H2_1"/>
    <property type="match status" value="2"/>
</dbReference>
<dbReference type="PANTHER" id="PTHR24409">
    <property type="entry name" value="ZINC FINGER PROTEIN 142"/>
    <property type="match status" value="1"/>
</dbReference>
<dbReference type="GO" id="GO:0000981">
    <property type="term" value="F:DNA-binding transcription factor activity, RNA polymerase II-specific"/>
    <property type="evidence" value="ECO:0007669"/>
    <property type="project" value="TreeGrafter"/>
</dbReference>
<dbReference type="Proteomes" id="UP000654075">
    <property type="component" value="Unassembled WGS sequence"/>
</dbReference>
<dbReference type="GO" id="GO:0008270">
    <property type="term" value="F:zinc ion binding"/>
    <property type="evidence" value="ECO:0007669"/>
    <property type="project" value="UniProtKB-KW"/>
</dbReference>
<dbReference type="InterPro" id="IPR001623">
    <property type="entry name" value="DnaJ_domain"/>
</dbReference>
<feature type="domain" description="C2H2-type" evidence="6">
    <location>
        <begin position="253"/>
        <end position="273"/>
    </location>
</feature>
<dbReference type="Gene3D" id="3.30.160.60">
    <property type="entry name" value="Classic Zinc Finger"/>
    <property type="match status" value="1"/>
</dbReference>
<sequence>MKTEASATALASSTAAHLCRGCGRSFFDSRTHAAHESQCKAVSTCPGCDGFFSEKEFRQHVALRACDAAACGVCNIVFSCVEECHDHCRQTHEGRGVQHLLKPRAATPRRATIGLRARKEGAPVPRRRSTDKDLLLPCPGCSRRFDGAALLKAHSSLARATCPARSCLGCGLTLASSKLCDDHMRTCTKVVSCPSCFQHFASAAELETHAAHSGLPARRPPCLATRCVGCGLVFCDAAEAQAHEEACWSVLQCPGCDGHFGSAADFSRHVGQHKTGCSALQCSCGTVFGTTEEAAACHCRRRRPRAPSRPLVGYSSALPSIRAGRAVAGSSSGGLLALTAPGASPSEDGQQPRESHTPRQKPPAEDGISAATKCLAIESELRGLADGSPELRTQLRRLQLRWHPDKAWRVQVDSDTACQVFAFVQEIWQTRMVPNGQGQTTRE</sequence>
<dbReference type="GO" id="GO:0000977">
    <property type="term" value="F:RNA polymerase II transcription regulatory region sequence-specific DNA binding"/>
    <property type="evidence" value="ECO:0007669"/>
    <property type="project" value="TreeGrafter"/>
</dbReference>
<accession>A0A813G373</accession>
<keyword evidence="8" id="KW-1185">Reference proteome</keyword>
<keyword evidence="3" id="KW-0863">Zinc-finger</keyword>
<keyword evidence="2" id="KW-0677">Repeat</keyword>
<organism evidence="7 8">
    <name type="scientific">Polarella glacialis</name>
    <name type="common">Dinoflagellate</name>
    <dbReference type="NCBI Taxonomy" id="89957"/>
    <lineage>
        <taxon>Eukaryota</taxon>
        <taxon>Sar</taxon>
        <taxon>Alveolata</taxon>
        <taxon>Dinophyceae</taxon>
        <taxon>Suessiales</taxon>
        <taxon>Suessiaceae</taxon>
        <taxon>Polarella</taxon>
    </lineage>
</organism>
<dbReference type="AlphaFoldDB" id="A0A813G373"/>
<feature type="domain" description="C2H2-type" evidence="6">
    <location>
        <begin position="71"/>
        <end position="92"/>
    </location>
</feature>
<dbReference type="CDD" id="cd06257">
    <property type="entry name" value="DnaJ"/>
    <property type="match status" value="1"/>
</dbReference>
<evidence type="ECO:0000256" key="1">
    <source>
        <dbReference type="ARBA" id="ARBA00022723"/>
    </source>
</evidence>
<dbReference type="EMBL" id="CAJNNV010027703">
    <property type="protein sequence ID" value="CAE8621313.1"/>
    <property type="molecule type" value="Genomic_DNA"/>
</dbReference>
<feature type="compositionally biased region" description="Low complexity" evidence="5">
    <location>
        <begin position="334"/>
        <end position="346"/>
    </location>
</feature>
<name>A0A813G373_POLGL</name>
<evidence type="ECO:0000256" key="5">
    <source>
        <dbReference type="SAM" id="MobiDB-lite"/>
    </source>
</evidence>
<dbReference type="SMART" id="SM00355">
    <property type="entry name" value="ZnF_C2H2"/>
    <property type="match status" value="3"/>
</dbReference>
<dbReference type="InterPro" id="IPR013087">
    <property type="entry name" value="Znf_C2H2_type"/>
</dbReference>
<gene>
    <name evidence="7" type="ORF">PGLA1383_LOCUS38833</name>
</gene>
<keyword evidence="4" id="KW-0862">Zinc</keyword>
<evidence type="ECO:0000256" key="2">
    <source>
        <dbReference type="ARBA" id="ARBA00022737"/>
    </source>
</evidence>
<feature type="region of interest" description="Disordered" evidence="5">
    <location>
        <begin position="334"/>
        <end position="367"/>
    </location>
</feature>
<evidence type="ECO:0000259" key="6">
    <source>
        <dbReference type="PROSITE" id="PS00028"/>
    </source>
</evidence>
<proteinExistence type="predicted"/>
<evidence type="ECO:0000313" key="7">
    <source>
        <dbReference type="EMBL" id="CAE8621313.1"/>
    </source>
</evidence>
<comment type="caution">
    <text evidence="7">The sequence shown here is derived from an EMBL/GenBank/DDBJ whole genome shotgun (WGS) entry which is preliminary data.</text>
</comment>
<evidence type="ECO:0000256" key="3">
    <source>
        <dbReference type="ARBA" id="ARBA00022771"/>
    </source>
</evidence>
<evidence type="ECO:0000313" key="8">
    <source>
        <dbReference type="Proteomes" id="UP000654075"/>
    </source>
</evidence>
<dbReference type="PANTHER" id="PTHR24409:SF295">
    <property type="entry name" value="AZ2-RELATED"/>
    <property type="match status" value="1"/>
</dbReference>